<organism evidence="3 4">
    <name type="scientific">Diacronema lutheri</name>
    <name type="common">Unicellular marine alga</name>
    <name type="synonym">Monochrysis lutheri</name>
    <dbReference type="NCBI Taxonomy" id="2081491"/>
    <lineage>
        <taxon>Eukaryota</taxon>
        <taxon>Haptista</taxon>
        <taxon>Haptophyta</taxon>
        <taxon>Pavlovophyceae</taxon>
        <taxon>Pavlovales</taxon>
        <taxon>Pavlovaceae</taxon>
        <taxon>Diacronema</taxon>
    </lineage>
</organism>
<evidence type="ECO:0000313" key="3">
    <source>
        <dbReference type="EMBL" id="KAG8467716.1"/>
    </source>
</evidence>
<dbReference type="InterPro" id="IPR016024">
    <property type="entry name" value="ARM-type_fold"/>
</dbReference>
<evidence type="ECO:0000256" key="1">
    <source>
        <dbReference type="SAM" id="MobiDB-lite"/>
    </source>
</evidence>
<dbReference type="InterPro" id="IPR011989">
    <property type="entry name" value="ARM-like"/>
</dbReference>
<feature type="domain" description="TOG" evidence="2">
    <location>
        <begin position="153"/>
        <end position="415"/>
    </location>
</feature>
<dbReference type="PANTHER" id="PTHR13371">
    <property type="entry name" value="GLYCINE-, GLUTAMATE-, THIENYLCYCLOHEXYLPIPERIDINE-BINDING PROTEIN"/>
    <property type="match status" value="1"/>
</dbReference>
<dbReference type="SMART" id="SM01349">
    <property type="entry name" value="TOG"/>
    <property type="match status" value="1"/>
</dbReference>
<dbReference type="AlphaFoldDB" id="A0A8J5XRI2"/>
<gene>
    <name evidence="3" type="ORF">KFE25_006768</name>
</gene>
<dbReference type="InterPro" id="IPR034085">
    <property type="entry name" value="TOG"/>
</dbReference>
<sequence length="513" mass="53369">MAHSSMHKRSEREDGPLDVLLRKYGVEPFVDAQLANVDETTARDLRELRARKLAAVRSEDFEYASQLKRADEQLQQLGAEILRLDNERIAAIACEEYDEAKALRVRLTWLQRDAARRNALAIAASGDPTPVSLQPPEGPDGEGADAELLLASNFTPADAALAEPLVGAFGARIATAAFSDHWRARTAALGHIAAAFDEALVPPPSALLARTLAVPIARALAAAPVPPHAVAAAAAAVRALASAGAASGDAADELVAAPHMLGALVARAADSNATTREAVRAACVALVEHPMLDAPLALPTVHALCDPPRASQPWRCSALSLQLLRIVVWRCQPADGAAPPELPIDALVGTISEGLRHAHADVRAAAIDAAAALSLLSVGAFARIRERAPLSLAQPLAEACDLAARSAMAQRARTLDAADTSVGGVGGGGSVLTSPREASLSRPTSGHAAVPQLEPGAADEAARRGRAATAIQSRVRGQTVRRFGGPMAILAHREAPVQEPLALAQRDTTQQGA</sequence>
<protein>
    <recommendedName>
        <fullName evidence="2">TOG domain-containing protein</fullName>
    </recommendedName>
</protein>
<dbReference type="PANTHER" id="PTHR13371:SF0">
    <property type="entry name" value="CENTROSOMAL PROTEIN OF 104 KDA"/>
    <property type="match status" value="1"/>
</dbReference>
<dbReference type="Proteomes" id="UP000751190">
    <property type="component" value="Unassembled WGS sequence"/>
</dbReference>
<keyword evidence="4" id="KW-1185">Reference proteome</keyword>
<proteinExistence type="predicted"/>
<evidence type="ECO:0000259" key="2">
    <source>
        <dbReference type="SMART" id="SM01349"/>
    </source>
</evidence>
<name>A0A8J5XRI2_DIALT</name>
<accession>A0A8J5XRI2</accession>
<comment type="caution">
    <text evidence="3">The sequence shown here is derived from an EMBL/GenBank/DDBJ whole genome shotgun (WGS) entry which is preliminary data.</text>
</comment>
<feature type="region of interest" description="Disordered" evidence="1">
    <location>
        <begin position="424"/>
        <end position="470"/>
    </location>
</feature>
<dbReference type="Pfam" id="PF21040">
    <property type="entry name" value="CEP104-like_TOG"/>
    <property type="match status" value="1"/>
</dbReference>
<evidence type="ECO:0000313" key="4">
    <source>
        <dbReference type="Proteomes" id="UP000751190"/>
    </source>
</evidence>
<dbReference type="EMBL" id="JAGTXO010000005">
    <property type="protein sequence ID" value="KAG8467716.1"/>
    <property type="molecule type" value="Genomic_DNA"/>
</dbReference>
<reference evidence="3" key="1">
    <citation type="submission" date="2021-05" db="EMBL/GenBank/DDBJ databases">
        <title>The genome of the haptophyte Pavlova lutheri (Diacronema luteri, Pavlovales) - a model for lipid biosynthesis in eukaryotic algae.</title>
        <authorList>
            <person name="Hulatt C.J."/>
            <person name="Posewitz M.C."/>
        </authorList>
    </citation>
    <scope>NUCLEOTIDE SEQUENCE</scope>
    <source>
        <strain evidence="3">NIVA-4/92</strain>
    </source>
</reference>
<dbReference type="Gene3D" id="1.25.10.10">
    <property type="entry name" value="Leucine-rich Repeat Variant"/>
    <property type="match status" value="1"/>
</dbReference>
<dbReference type="SUPFAM" id="SSF48371">
    <property type="entry name" value="ARM repeat"/>
    <property type="match status" value="1"/>
</dbReference>
<dbReference type="OrthoDB" id="10629584at2759"/>
<dbReference type="InterPro" id="IPR052607">
    <property type="entry name" value="CEP104-like"/>
</dbReference>
<dbReference type="GO" id="GO:0005929">
    <property type="term" value="C:cilium"/>
    <property type="evidence" value="ECO:0007669"/>
    <property type="project" value="TreeGrafter"/>
</dbReference>